<organism evidence="2 3">
    <name type="scientific">Mycolicibacterium novocastrense</name>
    <name type="common">Mycobacterium novocastrense</name>
    <dbReference type="NCBI Taxonomy" id="59813"/>
    <lineage>
        <taxon>Bacteria</taxon>
        <taxon>Bacillati</taxon>
        <taxon>Actinomycetota</taxon>
        <taxon>Actinomycetes</taxon>
        <taxon>Mycobacteriales</taxon>
        <taxon>Mycobacteriaceae</taxon>
        <taxon>Mycolicibacterium</taxon>
    </lineage>
</organism>
<accession>A0AAW5SGJ6</accession>
<keyword evidence="1" id="KW-1133">Transmembrane helix</keyword>
<evidence type="ECO:0000313" key="2">
    <source>
        <dbReference type="EMBL" id="MCV7022863.1"/>
    </source>
</evidence>
<dbReference type="AlphaFoldDB" id="A0AAW5SGJ6"/>
<proteinExistence type="predicted"/>
<comment type="caution">
    <text evidence="2">The sequence shown here is derived from an EMBL/GenBank/DDBJ whole genome shotgun (WGS) entry which is preliminary data.</text>
</comment>
<feature type="transmembrane region" description="Helical" evidence="1">
    <location>
        <begin position="147"/>
        <end position="167"/>
    </location>
</feature>
<dbReference type="RefSeq" id="WP_067396961.1">
    <property type="nucleotide sequence ID" value="NZ_BCTA01000105.1"/>
</dbReference>
<evidence type="ECO:0000256" key="1">
    <source>
        <dbReference type="SAM" id="Phobius"/>
    </source>
</evidence>
<protein>
    <recommendedName>
        <fullName evidence="4">Transmembrane protein</fullName>
    </recommendedName>
</protein>
<dbReference type="Proteomes" id="UP001207528">
    <property type="component" value="Unassembled WGS sequence"/>
</dbReference>
<sequence>MRKQMLFKPSVDRYDELRREWIAEHSAIFTMQIRRAELLNRRIRRRHRETAGARPNPYDDHATHPLLSRGAKTVEAKLELAIVTFAALAAPLGWPAGRFIYQRIEALIPDRLRSYPLPALLLVAAVLGAVTTLLYDPGQGFTSAILAPWLMAQFPAAALTAAVYGILNGWLAIDGSTEWWPLTPPAPSVELPTTLLPDDLTAPSVFDTAPVADPIDRTPPGAGSIRSLPRSSRLLTAALVVNVLGIIWTLAAVGVGVKTVVVESLTPSSTIGATHTR</sequence>
<dbReference type="EMBL" id="JACKTI010000021">
    <property type="protein sequence ID" value="MCV7022863.1"/>
    <property type="molecule type" value="Genomic_DNA"/>
</dbReference>
<evidence type="ECO:0008006" key="4">
    <source>
        <dbReference type="Google" id="ProtNLM"/>
    </source>
</evidence>
<reference evidence="2" key="1">
    <citation type="submission" date="2020-07" db="EMBL/GenBank/DDBJ databases">
        <authorList>
            <person name="Pettersson B.M.F."/>
            <person name="Behra P.R.K."/>
            <person name="Ramesh M."/>
            <person name="Das S."/>
            <person name="Dasgupta S."/>
            <person name="Kirsebom L.A."/>
        </authorList>
    </citation>
    <scope>NUCLEOTIDE SEQUENCE</scope>
    <source>
        <strain evidence="2">DSM 44203</strain>
    </source>
</reference>
<name>A0AAW5SGJ6_MYCNV</name>
<feature type="transmembrane region" description="Helical" evidence="1">
    <location>
        <begin position="117"/>
        <end position="135"/>
    </location>
</feature>
<reference evidence="2" key="2">
    <citation type="journal article" date="2022" name="BMC Genomics">
        <title>Comparative genome analysis of mycobacteria focusing on tRNA and non-coding RNA.</title>
        <authorList>
            <person name="Behra P.R.K."/>
            <person name="Pettersson B.M.F."/>
            <person name="Ramesh M."/>
            <person name="Das S."/>
            <person name="Dasgupta S."/>
            <person name="Kirsebom L.A."/>
        </authorList>
    </citation>
    <scope>NUCLEOTIDE SEQUENCE</scope>
    <source>
        <strain evidence="2">DSM 44203</strain>
    </source>
</reference>
<feature type="transmembrane region" description="Helical" evidence="1">
    <location>
        <begin position="234"/>
        <end position="257"/>
    </location>
</feature>
<keyword evidence="1" id="KW-0472">Membrane</keyword>
<evidence type="ECO:0000313" key="3">
    <source>
        <dbReference type="Proteomes" id="UP001207528"/>
    </source>
</evidence>
<keyword evidence="1" id="KW-0812">Transmembrane</keyword>
<gene>
    <name evidence="2" type="ORF">H7I77_05775</name>
</gene>